<evidence type="ECO:0000256" key="3">
    <source>
        <dbReference type="ARBA" id="ARBA00012737"/>
    </source>
</evidence>
<comment type="catalytic activity">
    <reaction evidence="7">
        <text>L-aspartate + L-glutamine + ATP + H2O = L-asparagine + L-glutamate + AMP + diphosphate + H(+)</text>
        <dbReference type="Rhea" id="RHEA:12228"/>
        <dbReference type="ChEBI" id="CHEBI:15377"/>
        <dbReference type="ChEBI" id="CHEBI:15378"/>
        <dbReference type="ChEBI" id="CHEBI:29985"/>
        <dbReference type="ChEBI" id="CHEBI:29991"/>
        <dbReference type="ChEBI" id="CHEBI:30616"/>
        <dbReference type="ChEBI" id="CHEBI:33019"/>
        <dbReference type="ChEBI" id="CHEBI:58048"/>
        <dbReference type="ChEBI" id="CHEBI:58359"/>
        <dbReference type="ChEBI" id="CHEBI:456215"/>
        <dbReference type="EC" id="6.3.5.4"/>
    </reaction>
</comment>
<dbReference type="HOGENOM" id="CLU_014658_3_3_6"/>
<dbReference type="GO" id="GO:0004066">
    <property type="term" value="F:asparagine synthase (glutamine-hydrolyzing) activity"/>
    <property type="evidence" value="ECO:0007669"/>
    <property type="project" value="UniProtKB-EC"/>
</dbReference>
<dbReference type="EC" id="6.3.5.4" evidence="3"/>
<comment type="similarity">
    <text evidence="2">Belongs to the asparagine synthetase family.</text>
</comment>
<keyword evidence="8" id="KW-0061">Asparagine biosynthesis</keyword>
<dbReference type="InterPro" id="IPR029055">
    <property type="entry name" value="Ntn_hydrolases_N"/>
</dbReference>
<dbReference type="PANTHER" id="PTHR43284:SF1">
    <property type="entry name" value="ASPARAGINE SYNTHETASE"/>
    <property type="match status" value="1"/>
</dbReference>
<evidence type="ECO:0000256" key="1">
    <source>
        <dbReference type="ARBA" id="ARBA00005187"/>
    </source>
</evidence>
<accession>F9ZW42</accession>
<gene>
    <name evidence="12" type="ordered locus">Metme_3652</name>
</gene>
<feature type="site" description="Important for beta-aspartyl-AMP intermediate formation" evidence="10">
    <location>
        <position position="381"/>
    </location>
</feature>
<dbReference type="EMBL" id="CP002738">
    <property type="protein sequence ID" value="AEG02013.1"/>
    <property type="molecule type" value="Genomic_DNA"/>
</dbReference>
<dbReference type="InterPro" id="IPR001962">
    <property type="entry name" value="Asn_synthase"/>
</dbReference>
<dbReference type="CDD" id="cd01991">
    <property type="entry name" value="Asn_synthase_B_C"/>
    <property type="match status" value="1"/>
</dbReference>
<evidence type="ECO:0000256" key="6">
    <source>
        <dbReference type="ARBA" id="ARBA00022962"/>
    </source>
</evidence>
<feature type="binding site" evidence="9">
    <location>
        <position position="104"/>
    </location>
    <ligand>
        <name>L-glutamine</name>
        <dbReference type="ChEBI" id="CHEBI:58359"/>
    </ligand>
</feature>
<dbReference type="Pfam" id="PF13537">
    <property type="entry name" value="GATase_7"/>
    <property type="match status" value="1"/>
</dbReference>
<dbReference type="OrthoDB" id="9763290at2"/>
<dbReference type="RefSeq" id="WP_013820232.1">
    <property type="nucleotide sequence ID" value="NC_015572.1"/>
</dbReference>
<evidence type="ECO:0000256" key="10">
    <source>
        <dbReference type="PIRSR" id="PIRSR001589-3"/>
    </source>
</evidence>
<dbReference type="Proteomes" id="UP000008888">
    <property type="component" value="Chromosome"/>
</dbReference>
<dbReference type="InterPro" id="IPR017932">
    <property type="entry name" value="GATase_2_dom"/>
</dbReference>
<dbReference type="SUPFAM" id="SSF52402">
    <property type="entry name" value="Adenine nucleotide alpha hydrolases-like"/>
    <property type="match status" value="1"/>
</dbReference>
<name>F9ZW42_METMM</name>
<dbReference type="SUPFAM" id="SSF56235">
    <property type="entry name" value="N-terminal nucleophile aminohydrolases (Ntn hydrolases)"/>
    <property type="match status" value="1"/>
</dbReference>
<keyword evidence="13" id="KW-1185">Reference proteome</keyword>
<dbReference type="PANTHER" id="PTHR43284">
    <property type="entry name" value="ASPARAGINE SYNTHETASE (GLUTAMINE-HYDROLYZING)"/>
    <property type="match status" value="1"/>
</dbReference>
<reference evidence="13" key="3">
    <citation type="submission" date="2011-05" db="EMBL/GenBank/DDBJ databases">
        <title>Complete sequence of Methylomonas methanica MC09.</title>
        <authorList>
            <consortium name="US DOE Joint Genome Institute"/>
            <person name="Lucas S."/>
            <person name="Han J."/>
            <person name="Lapidus A."/>
            <person name="Cheng J.-F."/>
            <person name="Goodwin L."/>
            <person name="Pitluck S."/>
            <person name="Peters L."/>
            <person name="Mikhailova N."/>
            <person name="Teshima H."/>
            <person name="Han C."/>
            <person name="Tapia R."/>
            <person name="Land M."/>
            <person name="Hauser L."/>
            <person name="Kyrpides N."/>
            <person name="Ivanova N."/>
            <person name="Pagani I."/>
            <person name="Stein L."/>
            <person name="Woyke T."/>
        </authorList>
    </citation>
    <scope>NUCLEOTIDE SEQUENCE [LARGE SCALE GENOMIC DNA]</scope>
    <source>
        <strain evidence="13">MC09</strain>
    </source>
</reference>
<organism evidence="12 13">
    <name type="scientific">Methylomonas methanica (strain DSM 25384 / MC09)</name>
    <dbReference type="NCBI Taxonomy" id="857087"/>
    <lineage>
        <taxon>Bacteria</taxon>
        <taxon>Pseudomonadati</taxon>
        <taxon>Pseudomonadota</taxon>
        <taxon>Gammaproteobacteria</taxon>
        <taxon>Methylococcales</taxon>
        <taxon>Methylococcaceae</taxon>
        <taxon>Methylomonas</taxon>
    </lineage>
</organism>
<evidence type="ECO:0000256" key="9">
    <source>
        <dbReference type="PIRSR" id="PIRSR001589-2"/>
    </source>
</evidence>
<keyword evidence="4 9" id="KW-0547">Nucleotide-binding</keyword>
<dbReference type="STRING" id="857087.Metme_3652"/>
<comment type="pathway">
    <text evidence="1">Amino-acid biosynthesis; L-asparagine biosynthesis; L-asparagine from L-aspartate (L-Gln route): step 1/1.</text>
</comment>
<dbReference type="InterPro" id="IPR051786">
    <property type="entry name" value="ASN_synthetase/amidase"/>
</dbReference>
<reference key="2">
    <citation type="submission" date="2011-05" db="EMBL/GenBank/DDBJ databases">
        <title>Complete genome sequence of the aerobic marine methanotroph Methylomonas methanica MC09.</title>
        <authorList>
            <person name="Boden R."/>
            <person name="Cunliffe M."/>
            <person name="Scanlan J."/>
            <person name="Moussard H."/>
            <person name="Kits K.D."/>
            <person name="Klotz M."/>
            <person name="Jetten M."/>
            <person name="Vuilleumier S."/>
            <person name="Han J."/>
            <person name="Peters L."/>
            <person name="Mikhailova N."/>
            <person name="Teshima H."/>
            <person name="Tapia R."/>
            <person name="Kyrpides N."/>
            <person name="Ivanova N."/>
            <person name="Pagani I."/>
            <person name="Cheng J.-F."/>
            <person name="Goodwin L."/>
            <person name="Han C."/>
            <person name="Hauser L."/>
            <person name="Land M."/>
            <person name="Lapidus A."/>
            <person name="Lucas S."/>
            <person name="Pitluck S."/>
            <person name="Woyke T."/>
            <person name="Stein L.Y."/>
            <person name="Murrell C."/>
        </authorList>
    </citation>
    <scope>NUCLEOTIDE SEQUENCE</scope>
    <source>
        <strain>MC09</strain>
    </source>
</reference>
<dbReference type="PIRSF" id="PIRSF001589">
    <property type="entry name" value="Asn_synthetase_glu-h"/>
    <property type="match status" value="1"/>
</dbReference>
<dbReference type="eggNOG" id="COG0367">
    <property type="taxonomic scope" value="Bacteria"/>
</dbReference>
<evidence type="ECO:0000256" key="8">
    <source>
        <dbReference type="PIRSR" id="PIRSR001589-1"/>
    </source>
</evidence>
<dbReference type="InterPro" id="IPR014729">
    <property type="entry name" value="Rossmann-like_a/b/a_fold"/>
</dbReference>
<dbReference type="InterPro" id="IPR033738">
    <property type="entry name" value="AsnB_N"/>
</dbReference>
<keyword evidence="8" id="KW-0028">Amino-acid biosynthesis</keyword>
<dbReference type="CDD" id="cd00712">
    <property type="entry name" value="AsnB"/>
    <property type="match status" value="1"/>
</dbReference>
<proteinExistence type="inferred from homology"/>
<feature type="binding site" evidence="9">
    <location>
        <position position="268"/>
    </location>
    <ligand>
        <name>ATP</name>
        <dbReference type="ChEBI" id="CHEBI:30616"/>
    </ligand>
</feature>
<reference evidence="12 13" key="1">
    <citation type="journal article" date="2011" name="J. Bacteriol.">
        <title>Complete Genome Sequence of the Aerobic Marine Methanotroph Methylomonas methanica MC09.</title>
        <authorList>
            <person name="Boden R."/>
            <person name="Cunliffe M."/>
            <person name="Scanlan J."/>
            <person name="Moussard H."/>
            <person name="Kits K.D."/>
            <person name="Klotz M.G."/>
            <person name="Jetten M.S."/>
            <person name="Vuilleumier S."/>
            <person name="Han J."/>
            <person name="Peters L."/>
            <person name="Mikhailova N."/>
            <person name="Teshima H."/>
            <person name="Tapia R."/>
            <person name="Kyrpides N."/>
            <person name="Ivanova N."/>
            <person name="Pagani I."/>
            <person name="Cheng J.F."/>
            <person name="Goodwin L."/>
            <person name="Han C."/>
            <person name="Hauser L."/>
            <person name="Land M.L."/>
            <person name="Lapidus A."/>
            <person name="Lucas S."/>
            <person name="Pitluck S."/>
            <person name="Woyke T."/>
            <person name="Stein L."/>
            <person name="Murrell J.C."/>
        </authorList>
    </citation>
    <scope>NUCLEOTIDE SEQUENCE [LARGE SCALE GENOMIC DNA]</scope>
    <source>
        <strain evidence="12 13">MC09</strain>
    </source>
</reference>
<feature type="active site" description="For GATase activity" evidence="8">
    <location>
        <position position="2"/>
    </location>
</feature>
<feature type="binding site" evidence="9">
    <location>
        <begin position="379"/>
        <end position="380"/>
    </location>
    <ligand>
        <name>ATP</name>
        <dbReference type="ChEBI" id="CHEBI:30616"/>
    </ligand>
</feature>
<evidence type="ECO:0000256" key="2">
    <source>
        <dbReference type="ARBA" id="ARBA00005752"/>
    </source>
</evidence>
<dbReference type="NCBIfam" id="TIGR01536">
    <property type="entry name" value="asn_synth_AEB"/>
    <property type="match status" value="1"/>
</dbReference>
<protein>
    <recommendedName>
        <fullName evidence="3">asparagine synthase (glutamine-hydrolyzing)</fullName>
        <ecNumber evidence="3">6.3.5.4</ecNumber>
    </recommendedName>
</protein>
<keyword evidence="6 8" id="KW-0315">Glutamine amidotransferase</keyword>
<feature type="domain" description="Glutamine amidotransferase type-2" evidence="11">
    <location>
        <begin position="2"/>
        <end position="222"/>
    </location>
</feature>
<dbReference type="Pfam" id="PF00733">
    <property type="entry name" value="Asn_synthase"/>
    <property type="match status" value="1"/>
</dbReference>
<evidence type="ECO:0000256" key="5">
    <source>
        <dbReference type="ARBA" id="ARBA00022840"/>
    </source>
</evidence>
<dbReference type="GO" id="GO:0006529">
    <property type="term" value="P:asparagine biosynthetic process"/>
    <property type="evidence" value="ECO:0007669"/>
    <property type="project" value="UniProtKB-KW"/>
</dbReference>
<evidence type="ECO:0000313" key="12">
    <source>
        <dbReference type="EMBL" id="AEG02013.1"/>
    </source>
</evidence>
<evidence type="ECO:0000313" key="13">
    <source>
        <dbReference type="Proteomes" id="UP000008888"/>
    </source>
</evidence>
<dbReference type="InterPro" id="IPR006426">
    <property type="entry name" value="Asn_synth_AEB"/>
</dbReference>
<evidence type="ECO:0000256" key="7">
    <source>
        <dbReference type="ARBA" id="ARBA00048741"/>
    </source>
</evidence>
<keyword evidence="5 9" id="KW-0067">ATP-binding</keyword>
<dbReference type="GO" id="GO:0005524">
    <property type="term" value="F:ATP binding"/>
    <property type="evidence" value="ECO:0007669"/>
    <property type="project" value="UniProtKB-KW"/>
</dbReference>
<evidence type="ECO:0000259" key="11">
    <source>
        <dbReference type="PROSITE" id="PS51278"/>
    </source>
</evidence>
<dbReference type="PROSITE" id="PS51278">
    <property type="entry name" value="GATASE_TYPE_2"/>
    <property type="match status" value="1"/>
</dbReference>
<dbReference type="Gene3D" id="3.40.50.620">
    <property type="entry name" value="HUPs"/>
    <property type="match status" value="1"/>
</dbReference>
<dbReference type="KEGG" id="mmt:Metme_3652"/>
<dbReference type="Gene3D" id="3.60.20.10">
    <property type="entry name" value="Glutamine Phosphoribosylpyrophosphate, subunit 1, domain 1"/>
    <property type="match status" value="1"/>
</dbReference>
<evidence type="ECO:0000256" key="4">
    <source>
        <dbReference type="ARBA" id="ARBA00022741"/>
    </source>
</evidence>
<dbReference type="AlphaFoldDB" id="F9ZW42"/>
<sequence length="627" mass="69827">MCGLIALRAHSALPDLSRIGRAALDTLSHRGPDDTDWLETDDAHPPTFLGHRRLSILDLSSAGRQPMTCPVTGNSLVFNGEIYNFVELRHELQLAGCTFRTDTDTEVVLHAWRIWGEAAFARFNGMWALVLLERASGSLICCRDRLGVKPLYYARDNNGDRQLTILASEIRAIATVLGAYPPPEPKTVFDFLMTGVSDHSRLTFYQGIRSVPPGWIIRLDCHGDLHSKPYHQWPETAPDNRLDPEHLRELISDAVSVRLRSDAPSVTLLSGGLDSSIVTALAAKACRTESRSCHAGAYSYGYRHGSAVEHDETARAAAFIAEHLPGTRHFTHLADALPTEAELMQLTRIQEEPIATPSVLAGYRIFRGIRDDGFKVVLSGEGADEVFGGYTARYMSLLARDGIFAGRLLPAARLWRNGVVTPGQLSNQLVWGLPPNVVRGLLRRTRPSALVMSPALWNAMAPEFSALYQDRRVDLEQRLRRDVTATNLPMILRWTDRNSMHFGIEVRSPYLDWRVVSAALAAPISERMGDNHGKLALRRAFSGQLPDDVVWRRKTHGFGNAEQFQVNNIRFEALWETLPAWAGDWLSLPDLRRELSRSGNHTTLWWAVSLALWLAAIYGEGSGKAAR</sequence>